<evidence type="ECO:0008006" key="2">
    <source>
        <dbReference type="Google" id="ProtNLM"/>
    </source>
</evidence>
<accession>A0A0F9DB49</accession>
<dbReference type="InterPro" id="IPR009057">
    <property type="entry name" value="Homeodomain-like_sf"/>
</dbReference>
<dbReference type="SUPFAM" id="SSF46689">
    <property type="entry name" value="Homeodomain-like"/>
    <property type="match status" value="1"/>
</dbReference>
<protein>
    <recommendedName>
        <fullName evidence="2">Winged helix-turn helix domain-containing protein</fullName>
    </recommendedName>
</protein>
<dbReference type="AlphaFoldDB" id="A0A0F9DB49"/>
<comment type="caution">
    <text evidence="1">The sequence shown here is derived from an EMBL/GenBank/DDBJ whole genome shotgun (WGS) entry which is preliminary data.</text>
</comment>
<evidence type="ECO:0000313" key="1">
    <source>
        <dbReference type="EMBL" id="KKL58933.1"/>
    </source>
</evidence>
<name>A0A0F9DB49_9ZZZZ</name>
<gene>
    <name evidence="1" type="ORF">LCGC14_2220390</name>
</gene>
<sequence length="370" mass="42292">MGEELKKKNFSNINVKIKKAKLTEKAIYLIEKKGIEVDEAFQTYGLQISPFSYPRIYRKYKEKGLEGIIDTRGGKRVEKVTPSIKDFIILQKSKNKKLTGKQIRKKVLEEYDVQLHIRSISNILRDKGLSTGKGRPKKEIEEVAIDHAGGFLLKGALICMGLVKVIVDRIRIRADEIEKNGDKSFKWMSVISASRKVLSRKIETLLYMPIFQMERIWHFKTVYPRDGLGVLSGSGLPYKYHTMDNFLRELPRLDIDKILSRDLARAYIEVFNLKFETKEEQTFYIDCHKKVLWTKKNVPKGLHATRNKILKCLDVYFIQASNVMALPVISKLESVPVSIRWSIKSCPLPILPAICVGGPLTTSGPPVPSL</sequence>
<reference evidence="1" key="1">
    <citation type="journal article" date="2015" name="Nature">
        <title>Complex archaea that bridge the gap between prokaryotes and eukaryotes.</title>
        <authorList>
            <person name="Spang A."/>
            <person name="Saw J.H."/>
            <person name="Jorgensen S.L."/>
            <person name="Zaremba-Niedzwiedzka K."/>
            <person name="Martijn J."/>
            <person name="Lind A.E."/>
            <person name="van Eijk R."/>
            <person name="Schleper C."/>
            <person name="Guy L."/>
            <person name="Ettema T.J."/>
        </authorList>
    </citation>
    <scope>NUCLEOTIDE SEQUENCE</scope>
</reference>
<proteinExistence type="predicted"/>
<dbReference type="EMBL" id="LAZR01029654">
    <property type="protein sequence ID" value="KKL58933.1"/>
    <property type="molecule type" value="Genomic_DNA"/>
</dbReference>
<organism evidence="1">
    <name type="scientific">marine sediment metagenome</name>
    <dbReference type="NCBI Taxonomy" id="412755"/>
    <lineage>
        <taxon>unclassified sequences</taxon>
        <taxon>metagenomes</taxon>
        <taxon>ecological metagenomes</taxon>
    </lineage>
</organism>